<evidence type="ECO:0000313" key="2">
    <source>
        <dbReference type="Proteomes" id="UP000646548"/>
    </source>
</evidence>
<reference evidence="1" key="1">
    <citation type="journal article" name="BMC Genomics">
        <title>Long-read sequencing and de novo genome assembly of marine medaka (Oryzias melastigma).</title>
        <authorList>
            <person name="Liang P."/>
            <person name="Saqib H.S.A."/>
            <person name="Ni X."/>
            <person name="Shen Y."/>
        </authorList>
    </citation>
    <scope>NUCLEOTIDE SEQUENCE</scope>
    <source>
        <strain evidence="1">Bigg-433</strain>
    </source>
</reference>
<accession>A0A834KX84</accession>
<dbReference type="Proteomes" id="UP000646548">
    <property type="component" value="Unassembled WGS sequence"/>
</dbReference>
<sequence>MAPAAPAPPRCSTSILMSLSQTSLQTYGSHIIRPETGCRVIGPASLKPLQSQHFVLHLSNGLSLNLSCRRLPPTHPHSNSSLPQTPPRYHSELISSPWKSELEHLCCDGWSLHNGCTGPPHPRRVSIRQSPSHTHTLLTSRLRGFSVPPPDSPRINGLSRFLQPQRYLDRNSPPDFKQARLCRIRQRTGAGMQGWGVVLTQSSRVWSMGRLSCGVSWS</sequence>
<name>A0A834KX84_ORYME</name>
<organism evidence="1 2">
    <name type="scientific">Oryzias melastigma</name>
    <name type="common">Marine medaka</name>
    <dbReference type="NCBI Taxonomy" id="30732"/>
    <lineage>
        <taxon>Eukaryota</taxon>
        <taxon>Metazoa</taxon>
        <taxon>Chordata</taxon>
        <taxon>Craniata</taxon>
        <taxon>Vertebrata</taxon>
        <taxon>Euteleostomi</taxon>
        <taxon>Actinopterygii</taxon>
        <taxon>Neopterygii</taxon>
        <taxon>Teleostei</taxon>
        <taxon>Neoteleostei</taxon>
        <taxon>Acanthomorphata</taxon>
        <taxon>Ovalentaria</taxon>
        <taxon>Atherinomorphae</taxon>
        <taxon>Beloniformes</taxon>
        <taxon>Adrianichthyidae</taxon>
        <taxon>Oryziinae</taxon>
        <taxon>Oryzias</taxon>
    </lineage>
</organism>
<evidence type="ECO:0000313" key="1">
    <source>
        <dbReference type="EMBL" id="KAF6734577.1"/>
    </source>
</evidence>
<proteinExistence type="predicted"/>
<protein>
    <submittedName>
        <fullName evidence="1">Uncharacterized protein</fullName>
    </submittedName>
</protein>
<dbReference type="AlphaFoldDB" id="A0A834KX84"/>
<comment type="caution">
    <text evidence="1">The sequence shown here is derived from an EMBL/GenBank/DDBJ whole genome shotgun (WGS) entry which is preliminary data.</text>
</comment>
<dbReference type="EMBL" id="WKFB01000132">
    <property type="protein sequence ID" value="KAF6734577.1"/>
    <property type="molecule type" value="Genomic_DNA"/>
</dbReference>
<gene>
    <name evidence="1" type="ORF">FQA47_001338</name>
</gene>